<feature type="region of interest" description="Disordered" evidence="2">
    <location>
        <begin position="519"/>
        <end position="582"/>
    </location>
</feature>
<name>A0A507DHC9_9FUNG</name>
<feature type="region of interest" description="Disordered" evidence="2">
    <location>
        <begin position="23"/>
        <end position="71"/>
    </location>
</feature>
<dbReference type="Pfam" id="PF20149">
    <property type="entry name" value="DUF6532"/>
    <property type="match status" value="1"/>
</dbReference>
<feature type="coiled-coil region" evidence="1">
    <location>
        <begin position="474"/>
        <end position="501"/>
    </location>
</feature>
<evidence type="ECO:0000256" key="1">
    <source>
        <dbReference type="SAM" id="Coils"/>
    </source>
</evidence>
<evidence type="ECO:0000259" key="3">
    <source>
        <dbReference type="Pfam" id="PF20149"/>
    </source>
</evidence>
<evidence type="ECO:0000256" key="2">
    <source>
        <dbReference type="SAM" id="MobiDB-lite"/>
    </source>
</evidence>
<proteinExistence type="predicted"/>
<feature type="domain" description="DUF6532" evidence="3">
    <location>
        <begin position="251"/>
        <end position="400"/>
    </location>
</feature>
<evidence type="ECO:0000313" key="4">
    <source>
        <dbReference type="EMBL" id="TPX51099.1"/>
    </source>
</evidence>
<sequence>MSKRSRSAALSATSVVESSALLQPGLTSEAGFNDDLNFNKRLKSNVDEQQHPPQTNQEQKAPEYQSAQKHNHSYHNTAQQFNAAKLPSAIDVLPDDVKEAIEGVLQLRQGLDLVNPHRLPSLDGGASAHTPIPTPPPVNGTLITSSEASAKTVGPPSVTTRTSKRIESRRAGTPPTHNNRHLYSLSAYEYDHAPPESHQSSISYQDTPVTVESPNRHLEFFQSHIIANQPKPGEPELAPPTFVEVMLALTAQENLWPDDETPFIELASARIFNDKRGFLERLDPPIEPRQLSIWRAALKRNIMKHLPYVLELQPGEELAVMSHDCLQTKSHIHGTGSKKFQSDILARALEAAYWDGGRDSYATRLHWYSYPVPAVALVITLLHFCLLKPADKEFMPSHSSGQSLYNVTASELNEYIISNPKKFKSTIDVLWDMAEKNQGRQVPFHNVTDRVQETITGTLDEEKNKKIVVKSGSLTKGARAVRRAEQAAKRAEKKAAAAIAAAQAQAAALASGVLPSNSDGIPTDGDFSGSDGGSGGIGIGRDRRATKHQPREDGKMPSRRDFYVSVNTTTRSGRSARRAIPQ</sequence>
<evidence type="ECO:0000313" key="5">
    <source>
        <dbReference type="Proteomes" id="UP000320475"/>
    </source>
</evidence>
<dbReference type="Proteomes" id="UP000320475">
    <property type="component" value="Unassembled WGS sequence"/>
</dbReference>
<gene>
    <name evidence="4" type="ORF">SeLEV6574_g00472</name>
</gene>
<comment type="caution">
    <text evidence="4">The sequence shown here is derived from an EMBL/GenBank/DDBJ whole genome shotgun (WGS) entry which is preliminary data.</text>
</comment>
<dbReference type="AlphaFoldDB" id="A0A507DHC9"/>
<feature type="compositionally biased region" description="Gly residues" evidence="2">
    <location>
        <begin position="530"/>
        <end position="539"/>
    </location>
</feature>
<dbReference type="VEuPathDB" id="FungiDB:SeMB42_g01015"/>
<accession>A0A507DHC9</accession>
<organism evidence="4 5">
    <name type="scientific">Synchytrium endobioticum</name>
    <dbReference type="NCBI Taxonomy" id="286115"/>
    <lineage>
        <taxon>Eukaryota</taxon>
        <taxon>Fungi</taxon>
        <taxon>Fungi incertae sedis</taxon>
        <taxon>Chytridiomycota</taxon>
        <taxon>Chytridiomycota incertae sedis</taxon>
        <taxon>Chytridiomycetes</taxon>
        <taxon>Synchytriales</taxon>
        <taxon>Synchytriaceae</taxon>
        <taxon>Synchytrium</taxon>
    </lineage>
</organism>
<dbReference type="EMBL" id="QEAM01000008">
    <property type="protein sequence ID" value="TPX51099.1"/>
    <property type="molecule type" value="Genomic_DNA"/>
</dbReference>
<keyword evidence="1" id="KW-0175">Coiled coil</keyword>
<reference evidence="4 5" key="1">
    <citation type="journal article" date="2019" name="Sci. Rep.">
        <title>Comparative genomics of chytrid fungi reveal insights into the obligate biotrophic and pathogenic lifestyle of Synchytrium endobioticum.</title>
        <authorList>
            <person name="van de Vossenberg B.T.L.H."/>
            <person name="Warris S."/>
            <person name="Nguyen H.D.T."/>
            <person name="van Gent-Pelzer M.P.E."/>
            <person name="Joly D.L."/>
            <person name="van de Geest H.C."/>
            <person name="Bonants P.J.M."/>
            <person name="Smith D.S."/>
            <person name="Levesque C.A."/>
            <person name="van der Lee T.A.J."/>
        </authorList>
    </citation>
    <scope>NUCLEOTIDE SEQUENCE [LARGE SCALE GENOMIC DNA]</scope>
    <source>
        <strain evidence="4 5">LEV6574</strain>
    </source>
</reference>
<feature type="compositionally biased region" description="Basic and acidic residues" evidence="2">
    <location>
        <begin position="549"/>
        <end position="562"/>
    </location>
</feature>
<feature type="region of interest" description="Disordered" evidence="2">
    <location>
        <begin position="146"/>
        <end position="180"/>
    </location>
</feature>
<dbReference type="InterPro" id="IPR045341">
    <property type="entry name" value="DUF6532"/>
</dbReference>
<protein>
    <recommendedName>
        <fullName evidence="3">DUF6532 domain-containing protein</fullName>
    </recommendedName>
</protein>